<dbReference type="AlphaFoldDB" id="A0A7S0G7E4"/>
<proteinExistence type="predicted"/>
<name>A0A7S0G7E4_9RHOD</name>
<protein>
    <submittedName>
        <fullName evidence="1">Uncharacterized protein</fullName>
    </submittedName>
</protein>
<dbReference type="EMBL" id="HBEK01020488">
    <property type="protein sequence ID" value="CAD8401168.1"/>
    <property type="molecule type" value="Transcribed_RNA"/>
</dbReference>
<sequence length="171" mass="19351">MASSLEGPFGRRQFNSLRAVRERETKYEQSEEKRRLVFELWQEFGNLGGRSCTNQPRPSEFRGGYGRSRQVLACLESIGFENDGSLFSLASSDGRIEIHEFEAVLMECESRRVSLDTGLKSCIIGCQFNTSKRNELIVGFQRKAGIWFFDLETCRSTRPTKEVSTGSPTSA</sequence>
<evidence type="ECO:0000313" key="1">
    <source>
        <dbReference type="EMBL" id="CAD8401168.1"/>
    </source>
</evidence>
<organism evidence="1">
    <name type="scientific">Rhodosorus marinus</name>
    <dbReference type="NCBI Taxonomy" id="101924"/>
    <lineage>
        <taxon>Eukaryota</taxon>
        <taxon>Rhodophyta</taxon>
        <taxon>Stylonematophyceae</taxon>
        <taxon>Stylonematales</taxon>
        <taxon>Stylonemataceae</taxon>
        <taxon>Rhodosorus</taxon>
    </lineage>
</organism>
<accession>A0A7S0G7E4</accession>
<reference evidence="1" key="1">
    <citation type="submission" date="2021-01" db="EMBL/GenBank/DDBJ databases">
        <authorList>
            <person name="Corre E."/>
            <person name="Pelletier E."/>
            <person name="Niang G."/>
            <person name="Scheremetjew M."/>
            <person name="Finn R."/>
            <person name="Kale V."/>
            <person name="Holt S."/>
            <person name="Cochrane G."/>
            <person name="Meng A."/>
            <person name="Brown T."/>
            <person name="Cohen L."/>
        </authorList>
    </citation>
    <scope>NUCLEOTIDE SEQUENCE</scope>
    <source>
        <strain evidence="1">UTEX LB 2760</strain>
    </source>
</reference>
<gene>
    <name evidence="1" type="ORF">RMAR0315_LOCUS11171</name>
</gene>